<sequence length="80" mass="8678">MKTAYIVQPFTKQGSQLITDTAIQCNSADEAIRRADKFSSMRAGVIAVSQEYDEETGDYGELKVLAKYGEIPAGAIGDED</sequence>
<name>A0ABY3X521_9GAMM</name>
<dbReference type="Proteomes" id="UP000829542">
    <property type="component" value="Chromosome"/>
</dbReference>
<reference evidence="1 2" key="1">
    <citation type="submission" date="2022-03" db="EMBL/GenBank/DDBJ databases">
        <title>Ignatzschineria rhizosphaerae HR5S32.</title>
        <authorList>
            <person name="Sun J.Q."/>
            <person name="Feng J.Y."/>
        </authorList>
    </citation>
    <scope>NUCLEOTIDE SEQUENCE [LARGE SCALE GENOMIC DNA]</scope>
    <source>
        <strain evidence="1 2">HR5S32</strain>
    </source>
</reference>
<organism evidence="1 2">
    <name type="scientific">Ignatzschineria rhizosphaerae</name>
    <dbReference type="NCBI Taxonomy" id="2923279"/>
    <lineage>
        <taxon>Bacteria</taxon>
        <taxon>Pseudomonadati</taxon>
        <taxon>Pseudomonadota</taxon>
        <taxon>Gammaproteobacteria</taxon>
        <taxon>Cardiobacteriales</taxon>
        <taxon>Ignatzschineriaceae</taxon>
        <taxon>Ignatzschineria</taxon>
    </lineage>
</organism>
<dbReference type="EMBL" id="CP093379">
    <property type="protein sequence ID" value="UNM96542.1"/>
    <property type="molecule type" value="Genomic_DNA"/>
</dbReference>
<accession>A0ABY3X521</accession>
<gene>
    <name evidence="1" type="ORF">MMG00_01380</name>
</gene>
<keyword evidence="2" id="KW-1185">Reference proteome</keyword>
<evidence type="ECO:0008006" key="3">
    <source>
        <dbReference type="Google" id="ProtNLM"/>
    </source>
</evidence>
<evidence type="ECO:0000313" key="1">
    <source>
        <dbReference type="EMBL" id="UNM96542.1"/>
    </source>
</evidence>
<proteinExistence type="predicted"/>
<protein>
    <recommendedName>
        <fullName evidence="3">Phage protein</fullName>
    </recommendedName>
</protein>
<dbReference type="RefSeq" id="WP_242150310.1">
    <property type="nucleotide sequence ID" value="NZ_CP093379.1"/>
</dbReference>
<evidence type="ECO:0000313" key="2">
    <source>
        <dbReference type="Proteomes" id="UP000829542"/>
    </source>
</evidence>